<dbReference type="InterPro" id="IPR031165">
    <property type="entry name" value="GNAT_YJDJ"/>
</dbReference>
<keyword evidence="2" id="KW-0012">Acyltransferase</keyword>
<dbReference type="InterPro" id="IPR016181">
    <property type="entry name" value="Acyl_CoA_acyltransferase"/>
</dbReference>
<dbReference type="PANTHER" id="PTHR31435">
    <property type="entry name" value="PROTEIN NATD1"/>
    <property type="match status" value="1"/>
</dbReference>
<dbReference type="EMBL" id="CP126970">
    <property type="protein sequence ID" value="WIM71328.1"/>
    <property type="molecule type" value="Genomic_DNA"/>
</dbReference>
<reference evidence="2 3" key="1">
    <citation type="submission" date="2023-05" db="EMBL/GenBank/DDBJ databases">
        <title>Corynebacterium suedekumii sp. nov. and Corynebacterium breve sp. nov. isolated from raw cow's milk.</title>
        <authorList>
            <person name="Baer M.K."/>
            <person name="Mehl L."/>
            <person name="Hellmuth R."/>
            <person name="Marke G."/>
            <person name="Lipski A."/>
        </authorList>
    </citation>
    <scope>NUCLEOTIDE SEQUENCE [LARGE SCALE GENOMIC DNA]</scope>
    <source>
        <strain evidence="2 3">LM112</strain>
    </source>
</reference>
<evidence type="ECO:0000259" key="1">
    <source>
        <dbReference type="PROSITE" id="PS51729"/>
    </source>
</evidence>
<dbReference type="InterPro" id="IPR045057">
    <property type="entry name" value="Gcn5-rel_NAT"/>
</dbReference>
<dbReference type="PANTHER" id="PTHR31435:SF10">
    <property type="entry name" value="BSR4717 PROTEIN"/>
    <property type="match status" value="1"/>
</dbReference>
<dbReference type="Proteomes" id="UP001238805">
    <property type="component" value="Chromosome"/>
</dbReference>
<name>A0ABY8VT55_9CORY</name>
<dbReference type="SUPFAM" id="SSF55729">
    <property type="entry name" value="Acyl-CoA N-acyltransferases (Nat)"/>
    <property type="match status" value="1"/>
</dbReference>
<evidence type="ECO:0000313" key="3">
    <source>
        <dbReference type="Proteomes" id="UP001238805"/>
    </source>
</evidence>
<dbReference type="Pfam" id="PF14542">
    <property type="entry name" value="Acetyltransf_CG"/>
    <property type="match status" value="1"/>
</dbReference>
<dbReference type="EC" id="2.3.1.-" evidence="2"/>
<keyword evidence="2" id="KW-0808">Transferase</keyword>
<evidence type="ECO:0000313" key="2">
    <source>
        <dbReference type="EMBL" id="WIM71328.1"/>
    </source>
</evidence>
<dbReference type="Gene3D" id="3.40.630.30">
    <property type="match status" value="1"/>
</dbReference>
<feature type="domain" description="N-acetyltransferase" evidence="1">
    <location>
        <begin position="6"/>
        <end position="92"/>
    </location>
</feature>
<dbReference type="PROSITE" id="PS51729">
    <property type="entry name" value="GNAT_YJDJ"/>
    <property type="match status" value="1"/>
</dbReference>
<accession>A0ABY8VT55</accession>
<dbReference type="GO" id="GO:0016746">
    <property type="term" value="F:acyltransferase activity"/>
    <property type="evidence" value="ECO:0007669"/>
    <property type="project" value="UniProtKB-KW"/>
</dbReference>
<sequence>MAHQIRNDTARHAYVLTVDGREVGHLSYILFAGAVDLEHTEITEEFAGQGLSGELARHALEDIRTRELKAMITCPAVRSFVNKNPRYADLVTEP</sequence>
<keyword evidence="3" id="KW-1185">Reference proteome</keyword>
<gene>
    <name evidence="2" type="ORF">QP029_06005</name>
</gene>
<proteinExistence type="predicted"/>
<organism evidence="2 3">
    <name type="scientific">Corynebacterium suedekumii</name>
    <dbReference type="NCBI Taxonomy" id="3049801"/>
    <lineage>
        <taxon>Bacteria</taxon>
        <taxon>Bacillati</taxon>
        <taxon>Actinomycetota</taxon>
        <taxon>Actinomycetes</taxon>
        <taxon>Mycobacteriales</taxon>
        <taxon>Corynebacteriaceae</taxon>
        <taxon>Corynebacterium</taxon>
    </lineage>
</organism>
<dbReference type="RefSeq" id="WP_284875900.1">
    <property type="nucleotide sequence ID" value="NZ_CP126970.1"/>
</dbReference>
<protein>
    <submittedName>
        <fullName evidence="2">GNAT family N-acetyltransferase</fullName>
        <ecNumber evidence="2">2.3.1.-</ecNumber>
    </submittedName>
</protein>